<comment type="caution">
    <text evidence="1">The sequence shown here is derived from an EMBL/GenBank/DDBJ whole genome shotgun (WGS) entry which is preliminary data.</text>
</comment>
<gene>
    <name evidence="1" type="ORF">S01H1_66891</name>
</gene>
<evidence type="ECO:0000313" key="1">
    <source>
        <dbReference type="EMBL" id="GAG34184.1"/>
    </source>
</evidence>
<organism evidence="1">
    <name type="scientific">marine sediment metagenome</name>
    <dbReference type="NCBI Taxonomy" id="412755"/>
    <lineage>
        <taxon>unclassified sequences</taxon>
        <taxon>metagenomes</taxon>
        <taxon>ecological metagenomes</taxon>
    </lineage>
</organism>
<name>X0WT91_9ZZZZ</name>
<dbReference type="AlphaFoldDB" id="X0WT91"/>
<accession>X0WT91</accession>
<reference evidence="1" key="1">
    <citation type="journal article" date="2014" name="Front. Microbiol.">
        <title>High frequency of phylogenetically diverse reductive dehalogenase-homologous genes in deep subseafloor sedimentary metagenomes.</title>
        <authorList>
            <person name="Kawai M."/>
            <person name="Futagami T."/>
            <person name="Toyoda A."/>
            <person name="Takaki Y."/>
            <person name="Nishi S."/>
            <person name="Hori S."/>
            <person name="Arai W."/>
            <person name="Tsubouchi T."/>
            <person name="Morono Y."/>
            <person name="Uchiyama I."/>
            <person name="Ito T."/>
            <person name="Fujiyama A."/>
            <person name="Inagaki F."/>
            <person name="Takami H."/>
        </authorList>
    </citation>
    <scope>NUCLEOTIDE SEQUENCE</scope>
    <source>
        <strain evidence="1">Expedition CK06-06</strain>
    </source>
</reference>
<dbReference type="EMBL" id="BARS01044251">
    <property type="protein sequence ID" value="GAG34184.1"/>
    <property type="molecule type" value="Genomic_DNA"/>
</dbReference>
<sequence length="50" mass="5772">MKLKHLGERELLSALRREFKEREKRLAGFAFPEKYNLSAAIMGIGIAFSF</sequence>
<protein>
    <submittedName>
        <fullName evidence="1">Uncharacterized protein</fullName>
    </submittedName>
</protein>
<proteinExistence type="predicted"/>